<evidence type="ECO:0000313" key="1">
    <source>
        <dbReference type="EMBL" id="KAJ0021613.1"/>
    </source>
</evidence>
<name>A0ACC0XSF6_9ROSI</name>
<dbReference type="EMBL" id="CM047746">
    <property type="protein sequence ID" value="KAJ0021613.1"/>
    <property type="molecule type" value="Genomic_DNA"/>
</dbReference>
<proteinExistence type="predicted"/>
<accession>A0ACC0XSF6</accession>
<gene>
    <name evidence="1" type="ORF">Pint_31867</name>
</gene>
<keyword evidence="2" id="KW-1185">Reference proteome</keyword>
<comment type="caution">
    <text evidence="1">The sequence shown here is derived from an EMBL/GenBank/DDBJ whole genome shotgun (WGS) entry which is preliminary data.</text>
</comment>
<protein>
    <submittedName>
        <fullName evidence="1">Uncharacterized protein</fullName>
    </submittedName>
</protein>
<dbReference type="Proteomes" id="UP001163603">
    <property type="component" value="Chromosome 11"/>
</dbReference>
<sequence>MQSGGERYNVEIGRRDGFESLAKNVRLPPGNITVSQSIALFAEKGLDVTDMDRLYNYKNTRKPDPSMDLSLLHTLRRCCPQNSGDLNVVTLDQNLRSAPFVDNSYYKQIQFHRGILQIDQDLALDSLTKAAVDAIAGGYDFNSKFGEAMVKLGAVQVLTGNQGEIRK</sequence>
<reference evidence="2" key="1">
    <citation type="journal article" date="2023" name="G3 (Bethesda)">
        <title>Genome assembly and association tests identify interacting loci associated with vigor, precocity, and sex in interspecific pistachio rootstocks.</title>
        <authorList>
            <person name="Palmer W."/>
            <person name="Jacygrad E."/>
            <person name="Sagayaradj S."/>
            <person name="Cavanaugh K."/>
            <person name="Han R."/>
            <person name="Bertier L."/>
            <person name="Beede B."/>
            <person name="Kafkas S."/>
            <person name="Golino D."/>
            <person name="Preece J."/>
            <person name="Michelmore R."/>
        </authorList>
    </citation>
    <scope>NUCLEOTIDE SEQUENCE [LARGE SCALE GENOMIC DNA]</scope>
</reference>
<evidence type="ECO:0000313" key="2">
    <source>
        <dbReference type="Proteomes" id="UP001163603"/>
    </source>
</evidence>
<organism evidence="1 2">
    <name type="scientific">Pistacia integerrima</name>
    <dbReference type="NCBI Taxonomy" id="434235"/>
    <lineage>
        <taxon>Eukaryota</taxon>
        <taxon>Viridiplantae</taxon>
        <taxon>Streptophyta</taxon>
        <taxon>Embryophyta</taxon>
        <taxon>Tracheophyta</taxon>
        <taxon>Spermatophyta</taxon>
        <taxon>Magnoliopsida</taxon>
        <taxon>eudicotyledons</taxon>
        <taxon>Gunneridae</taxon>
        <taxon>Pentapetalae</taxon>
        <taxon>rosids</taxon>
        <taxon>malvids</taxon>
        <taxon>Sapindales</taxon>
        <taxon>Anacardiaceae</taxon>
        <taxon>Pistacia</taxon>
    </lineage>
</organism>